<dbReference type="STRING" id="641238.SAMN04490244_101352"/>
<dbReference type="RefSeq" id="WP_143071487.1">
    <property type="nucleotide sequence ID" value="NZ_FOGU01000001.1"/>
</dbReference>
<sequence length="629" mass="62496">MGRGFVSGVLWGAAVSAAALLVTAQVGGRVSFDPPDAGAVEVPAGTPFDRARPDTAPVAPAADEAPAADADASRLDAPAGGADKPPDAESVPAAPPVAATPDGPSMTPAEEIAPADVPGDEPAVAPDQPVAPAQPAADAPPEAETGLRLPRAADPETLSLSPEQGMADAGEEPAPRLPRSVDAAQPDPSASRASAPSRESAPVGSVTGGGRPEVAVSPLPGAGPVVGDATPDIAGGDGGSLALDRTTPRVAGEGASADVLPETGTAPEGRAGPEERSPVMPVTELPGSGGPDGPGGVSDRLALSVPRVERPGVSRAETPVAPPRAASAESDPAVLPRAAAPRVAAPVGAPLLQGPAAPEVGLGASAPASDGAVPGALVPAQEEAVPAGERLVSGGALGPLESDPTSSDRLETFEDEAMLGEGPDWVSGDGALSENAVAFDPPVTLPLMAVLLLEGDGAAVKVGFPVTRVVGVSGASDHETELVLSLPDGDRDWLRLLDEAPRSVAVLVAEAENDTLFEAIARSGHGLVTYQAGDAVRQAAARAGVPVVDARERVDAEGRDMRAVQRFLDHAAFRAQRSGAVVVMARNTLSTRAALRDWQAQGRAEDVALAPVSAVLRAVGRSARSGGGG</sequence>
<dbReference type="InterPro" id="IPR006837">
    <property type="entry name" value="Divergent_DAC"/>
</dbReference>
<evidence type="ECO:0000256" key="1">
    <source>
        <dbReference type="SAM" id="MobiDB-lite"/>
    </source>
</evidence>
<dbReference type="Proteomes" id="UP000198885">
    <property type="component" value="Unassembled WGS sequence"/>
</dbReference>
<feature type="chain" id="PRO_5011795202" evidence="2">
    <location>
        <begin position="25"/>
        <end position="629"/>
    </location>
</feature>
<dbReference type="GO" id="GO:0005975">
    <property type="term" value="P:carbohydrate metabolic process"/>
    <property type="evidence" value="ECO:0007669"/>
    <property type="project" value="InterPro"/>
</dbReference>
<accession>A0A1H9PVD9</accession>
<dbReference type="OrthoDB" id="7658418at2"/>
<organism evidence="3 4">
    <name type="scientific">Tranquillimonas rosea</name>
    <dbReference type="NCBI Taxonomy" id="641238"/>
    <lineage>
        <taxon>Bacteria</taxon>
        <taxon>Pseudomonadati</taxon>
        <taxon>Pseudomonadota</taxon>
        <taxon>Alphaproteobacteria</taxon>
        <taxon>Rhodobacterales</taxon>
        <taxon>Roseobacteraceae</taxon>
        <taxon>Tranquillimonas</taxon>
    </lineage>
</organism>
<dbReference type="Pfam" id="PF04748">
    <property type="entry name" value="Polysacc_deac_2"/>
    <property type="match status" value="1"/>
</dbReference>
<evidence type="ECO:0000313" key="3">
    <source>
        <dbReference type="EMBL" id="SER52142.1"/>
    </source>
</evidence>
<dbReference type="EMBL" id="FOGU01000001">
    <property type="protein sequence ID" value="SER52142.1"/>
    <property type="molecule type" value="Genomic_DNA"/>
</dbReference>
<feature type="signal peptide" evidence="2">
    <location>
        <begin position="1"/>
        <end position="24"/>
    </location>
</feature>
<feature type="compositionally biased region" description="Low complexity" evidence="1">
    <location>
        <begin position="54"/>
        <end position="104"/>
    </location>
</feature>
<dbReference type="AlphaFoldDB" id="A0A1H9PVD9"/>
<evidence type="ECO:0000313" key="4">
    <source>
        <dbReference type="Proteomes" id="UP000198885"/>
    </source>
</evidence>
<proteinExistence type="predicted"/>
<keyword evidence="4" id="KW-1185">Reference proteome</keyword>
<keyword evidence="2" id="KW-0732">Signal</keyword>
<feature type="compositionally biased region" description="Low complexity" evidence="1">
    <location>
        <begin position="182"/>
        <end position="202"/>
    </location>
</feature>
<reference evidence="3 4" key="1">
    <citation type="submission" date="2016-10" db="EMBL/GenBank/DDBJ databases">
        <authorList>
            <person name="de Groot N.N."/>
        </authorList>
    </citation>
    <scope>NUCLEOTIDE SEQUENCE [LARGE SCALE GENOMIC DNA]</scope>
    <source>
        <strain evidence="3 4">DSM 23042</strain>
    </source>
</reference>
<dbReference type="SUPFAM" id="SSF88713">
    <property type="entry name" value="Glycoside hydrolase/deacetylase"/>
    <property type="match status" value="1"/>
</dbReference>
<dbReference type="Gene3D" id="3.20.20.370">
    <property type="entry name" value="Glycoside hydrolase/deacetylase"/>
    <property type="match status" value="1"/>
</dbReference>
<feature type="compositionally biased region" description="Low complexity" evidence="1">
    <location>
        <begin position="121"/>
        <end position="143"/>
    </location>
</feature>
<dbReference type="InterPro" id="IPR011330">
    <property type="entry name" value="Glyco_hydro/deAcase_b/a-brl"/>
</dbReference>
<evidence type="ECO:0000256" key="2">
    <source>
        <dbReference type="SAM" id="SignalP"/>
    </source>
</evidence>
<feature type="region of interest" description="Disordered" evidence="1">
    <location>
        <begin position="157"/>
        <end position="333"/>
    </location>
</feature>
<feature type="compositionally biased region" description="Gly residues" evidence="1">
    <location>
        <begin position="287"/>
        <end position="296"/>
    </location>
</feature>
<feature type="region of interest" description="Disordered" evidence="1">
    <location>
        <begin position="31"/>
        <end position="144"/>
    </location>
</feature>
<protein>
    <submittedName>
        <fullName evidence="3">Divergent polysaccharide deacetylase</fullName>
    </submittedName>
</protein>
<name>A0A1H9PVD9_9RHOB</name>
<gene>
    <name evidence="3" type="ORF">SAMN04490244_101352</name>
</gene>